<sequence>MFPYISASSGDHEWATTRFLACGTFTTEAILLLPLGVGITGHLQVIDLVNVGDRLTRSPKHGTDLGPPISGFVMVCQVVFTSIDIFIGVTVGRHDWAELLRAHIASGSSTPGSSDYFGH</sequence>
<dbReference type="EMBL" id="LXJU01000001">
    <property type="protein sequence ID" value="OGE57944.1"/>
    <property type="molecule type" value="Genomic_DNA"/>
</dbReference>
<keyword evidence="2" id="KW-1185">Reference proteome</keyword>
<dbReference type="GeneID" id="34571740"/>
<dbReference type="RefSeq" id="XP_022493367.1">
    <property type="nucleotide sequence ID" value="XM_022627006.1"/>
</dbReference>
<gene>
    <name evidence="1" type="ORF">PENARI_c001G11156</name>
</gene>
<protein>
    <submittedName>
        <fullName evidence="1">Uncharacterized protein</fullName>
    </submittedName>
</protein>
<comment type="caution">
    <text evidence="1">The sequence shown here is derived from an EMBL/GenBank/DDBJ whole genome shotgun (WGS) entry which is preliminary data.</text>
</comment>
<accession>A0A1F5LXS6</accession>
<organism evidence="1 2">
    <name type="scientific">Penicillium arizonense</name>
    <dbReference type="NCBI Taxonomy" id="1835702"/>
    <lineage>
        <taxon>Eukaryota</taxon>
        <taxon>Fungi</taxon>
        <taxon>Dikarya</taxon>
        <taxon>Ascomycota</taxon>
        <taxon>Pezizomycotina</taxon>
        <taxon>Eurotiomycetes</taxon>
        <taxon>Eurotiomycetidae</taxon>
        <taxon>Eurotiales</taxon>
        <taxon>Aspergillaceae</taxon>
        <taxon>Penicillium</taxon>
    </lineage>
</organism>
<dbReference type="AlphaFoldDB" id="A0A1F5LXS6"/>
<reference evidence="1 2" key="1">
    <citation type="journal article" date="2016" name="Sci. Rep.">
        <title>Penicillium arizonense, a new, genome sequenced fungal species, reveals a high chemical diversity in secreted metabolites.</title>
        <authorList>
            <person name="Grijseels S."/>
            <person name="Nielsen J.C."/>
            <person name="Randelovic M."/>
            <person name="Nielsen J."/>
            <person name="Nielsen K.F."/>
            <person name="Workman M."/>
            <person name="Frisvad J.C."/>
        </authorList>
    </citation>
    <scope>NUCLEOTIDE SEQUENCE [LARGE SCALE GENOMIC DNA]</scope>
    <source>
        <strain evidence="1 2">CBS 141311</strain>
    </source>
</reference>
<evidence type="ECO:0000313" key="2">
    <source>
        <dbReference type="Proteomes" id="UP000177622"/>
    </source>
</evidence>
<evidence type="ECO:0000313" key="1">
    <source>
        <dbReference type="EMBL" id="OGE57944.1"/>
    </source>
</evidence>
<dbReference type="Proteomes" id="UP000177622">
    <property type="component" value="Unassembled WGS sequence"/>
</dbReference>
<name>A0A1F5LXS6_PENAI</name>
<proteinExistence type="predicted"/>